<dbReference type="STRING" id="1121267.CCUN_1216"/>
<dbReference type="EMBL" id="CP020867">
    <property type="protein sequence ID" value="ARJ56809.1"/>
    <property type="molecule type" value="Genomic_DNA"/>
</dbReference>
<reference evidence="2 3" key="1">
    <citation type="submission" date="2017-04" db="EMBL/GenBank/DDBJ databases">
        <title>Complete genome sequence of the Campylobacter cuniculorum type strain LMG24588.</title>
        <authorList>
            <person name="Miller W.G."/>
            <person name="Yee E."/>
            <person name="Revez J."/>
            <person name="Bono J.L."/>
            <person name="Rossi M."/>
        </authorList>
    </citation>
    <scope>NUCLEOTIDE SEQUENCE [LARGE SCALE GENOMIC DNA]</scope>
    <source>
        <strain evidence="2 3">LMG 24588</strain>
    </source>
</reference>
<dbReference type="Proteomes" id="UP000192902">
    <property type="component" value="Chromosome"/>
</dbReference>
<keyword evidence="1" id="KW-0175">Coiled coil</keyword>
<protein>
    <submittedName>
        <fullName evidence="2">Invasion antigen I</fullName>
    </submittedName>
</protein>
<organism evidence="2 3">
    <name type="scientific">Campylobacter cuniculorum DSM 23162 = LMG 24588</name>
    <dbReference type="NCBI Taxonomy" id="1121267"/>
    <lineage>
        <taxon>Bacteria</taxon>
        <taxon>Pseudomonadati</taxon>
        <taxon>Campylobacterota</taxon>
        <taxon>Epsilonproteobacteria</taxon>
        <taxon>Campylobacterales</taxon>
        <taxon>Campylobacteraceae</taxon>
        <taxon>Campylobacter</taxon>
    </lineage>
</organism>
<evidence type="ECO:0000313" key="3">
    <source>
        <dbReference type="Proteomes" id="UP000192902"/>
    </source>
</evidence>
<dbReference type="AlphaFoldDB" id="A0A1W6BXH6"/>
<dbReference type="eggNOG" id="ENOG5032QD7">
    <property type="taxonomic scope" value="Bacteria"/>
</dbReference>
<name>A0A1W6BXH6_9BACT</name>
<dbReference type="KEGG" id="ccun:CCUN_1216"/>
<gene>
    <name evidence="2" type="primary">ciaI</name>
    <name evidence="2" type="ORF">CCUN_1216</name>
</gene>
<sequence>MQIDASKNQNFGMDYTTKSGKHLSFSMFDKQNVSYNKNEEGQSLSLRRQYGFSFTYEGSQLTQEDLNEIKNAMKDVEPMIQEFLSQSKVGELNPQSFIENAMQMAKLLPSPKDENHQNAIMDNFTNKLENLLKQNQTTNQSQNSSMLEDSKKLLEELLKQMKKQLEEFNKTQNKKDDGNFDFYA</sequence>
<dbReference type="OrthoDB" id="5354843at2"/>
<feature type="coiled-coil region" evidence="1">
    <location>
        <begin position="121"/>
        <end position="174"/>
    </location>
</feature>
<dbReference type="InterPro" id="IPR048139">
    <property type="entry name" value="CiaI"/>
</dbReference>
<accession>A0A1W6BXH6</accession>
<evidence type="ECO:0000313" key="2">
    <source>
        <dbReference type="EMBL" id="ARJ56809.1"/>
    </source>
</evidence>
<dbReference type="NCBIfam" id="NF041456">
    <property type="entry name" value="surv_prot_CiaI"/>
    <property type="match status" value="1"/>
</dbReference>
<evidence type="ECO:0000256" key="1">
    <source>
        <dbReference type="SAM" id="Coils"/>
    </source>
</evidence>
<proteinExistence type="predicted"/>
<dbReference type="RefSeq" id="WP_027305684.1">
    <property type="nucleotide sequence ID" value="NZ_CP020867.1"/>
</dbReference>